<name>A0A453LQV8_AEGTS</name>
<sequence length="96" mass="10830">MATPAVARLPLPPTPRRGTRYTQTKDEGNYENKLRGAIKRKGAAASQQQYTWRRGNADANQAVGVFFHLLPPMRPRQENCSKSCGSLLFHFCREIV</sequence>
<proteinExistence type="predicted"/>
<dbReference type="EnsemblPlants" id="AET5Gv20880800.3">
    <property type="protein sequence ID" value="AET5Gv20880800.3"/>
    <property type="gene ID" value="AET5Gv20880800"/>
</dbReference>
<dbReference type="Proteomes" id="UP000015105">
    <property type="component" value="Chromosome 5D"/>
</dbReference>
<feature type="region of interest" description="Disordered" evidence="1">
    <location>
        <begin position="1"/>
        <end position="29"/>
    </location>
</feature>
<reference evidence="2" key="4">
    <citation type="submission" date="2019-03" db="UniProtKB">
        <authorList>
            <consortium name="EnsemblPlants"/>
        </authorList>
    </citation>
    <scope>IDENTIFICATION</scope>
</reference>
<reference evidence="2" key="3">
    <citation type="journal article" date="2017" name="Nature">
        <title>Genome sequence of the progenitor of the wheat D genome Aegilops tauschii.</title>
        <authorList>
            <person name="Luo M.C."/>
            <person name="Gu Y.Q."/>
            <person name="Puiu D."/>
            <person name="Wang H."/>
            <person name="Twardziok S.O."/>
            <person name="Deal K.R."/>
            <person name="Huo N."/>
            <person name="Zhu T."/>
            <person name="Wang L."/>
            <person name="Wang Y."/>
            <person name="McGuire P.E."/>
            <person name="Liu S."/>
            <person name="Long H."/>
            <person name="Ramasamy R.K."/>
            <person name="Rodriguez J.C."/>
            <person name="Van S.L."/>
            <person name="Yuan L."/>
            <person name="Wang Z."/>
            <person name="Xia Z."/>
            <person name="Xiao L."/>
            <person name="Anderson O.D."/>
            <person name="Ouyang S."/>
            <person name="Liang Y."/>
            <person name="Zimin A.V."/>
            <person name="Pertea G."/>
            <person name="Qi P."/>
            <person name="Bennetzen J.L."/>
            <person name="Dai X."/>
            <person name="Dawson M.W."/>
            <person name="Muller H.G."/>
            <person name="Kugler K."/>
            <person name="Rivarola-Duarte L."/>
            <person name="Spannagl M."/>
            <person name="Mayer K.F.X."/>
            <person name="Lu F.H."/>
            <person name="Bevan M.W."/>
            <person name="Leroy P."/>
            <person name="Li P."/>
            <person name="You F.M."/>
            <person name="Sun Q."/>
            <person name="Liu Z."/>
            <person name="Lyons E."/>
            <person name="Wicker T."/>
            <person name="Salzberg S.L."/>
            <person name="Devos K.M."/>
            <person name="Dvorak J."/>
        </authorList>
    </citation>
    <scope>NUCLEOTIDE SEQUENCE [LARGE SCALE GENOMIC DNA]</scope>
    <source>
        <strain evidence="2">cv. AL8/78</strain>
    </source>
</reference>
<keyword evidence="3" id="KW-1185">Reference proteome</keyword>
<dbReference type="Gramene" id="AET5Gv20880800.3">
    <property type="protein sequence ID" value="AET5Gv20880800.3"/>
    <property type="gene ID" value="AET5Gv20880800"/>
</dbReference>
<dbReference type="AlphaFoldDB" id="A0A453LQV8"/>
<evidence type="ECO:0000313" key="3">
    <source>
        <dbReference type="Proteomes" id="UP000015105"/>
    </source>
</evidence>
<reference evidence="3" key="2">
    <citation type="journal article" date="2017" name="Nat. Plants">
        <title>The Aegilops tauschii genome reveals multiple impacts of transposons.</title>
        <authorList>
            <person name="Zhao G."/>
            <person name="Zou C."/>
            <person name="Li K."/>
            <person name="Wang K."/>
            <person name="Li T."/>
            <person name="Gao L."/>
            <person name="Zhang X."/>
            <person name="Wang H."/>
            <person name="Yang Z."/>
            <person name="Liu X."/>
            <person name="Jiang W."/>
            <person name="Mao L."/>
            <person name="Kong X."/>
            <person name="Jiao Y."/>
            <person name="Jia J."/>
        </authorList>
    </citation>
    <scope>NUCLEOTIDE SEQUENCE [LARGE SCALE GENOMIC DNA]</scope>
    <source>
        <strain evidence="3">cv. AL8/78</strain>
    </source>
</reference>
<protein>
    <submittedName>
        <fullName evidence="2">Uncharacterized protein</fullName>
    </submittedName>
</protein>
<reference evidence="3" key="1">
    <citation type="journal article" date="2014" name="Science">
        <title>Ancient hybridizations among the ancestral genomes of bread wheat.</title>
        <authorList>
            <consortium name="International Wheat Genome Sequencing Consortium,"/>
            <person name="Marcussen T."/>
            <person name="Sandve S.R."/>
            <person name="Heier L."/>
            <person name="Spannagl M."/>
            <person name="Pfeifer M."/>
            <person name="Jakobsen K.S."/>
            <person name="Wulff B.B."/>
            <person name="Steuernagel B."/>
            <person name="Mayer K.F."/>
            <person name="Olsen O.A."/>
        </authorList>
    </citation>
    <scope>NUCLEOTIDE SEQUENCE [LARGE SCALE GENOMIC DNA]</scope>
    <source>
        <strain evidence="3">cv. AL8/78</strain>
    </source>
</reference>
<reference evidence="2" key="5">
    <citation type="journal article" date="2021" name="G3 (Bethesda)">
        <title>Aegilops tauschii genome assembly Aet v5.0 features greater sequence contiguity and improved annotation.</title>
        <authorList>
            <person name="Wang L."/>
            <person name="Zhu T."/>
            <person name="Rodriguez J.C."/>
            <person name="Deal K.R."/>
            <person name="Dubcovsky J."/>
            <person name="McGuire P.E."/>
            <person name="Lux T."/>
            <person name="Spannagl M."/>
            <person name="Mayer K.F.X."/>
            <person name="Baldrich P."/>
            <person name="Meyers B.C."/>
            <person name="Huo N."/>
            <person name="Gu Y.Q."/>
            <person name="Zhou H."/>
            <person name="Devos K.M."/>
            <person name="Bennetzen J.L."/>
            <person name="Unver T."/>
            <person name="Budak H."/>
            <person name="Gulick P.J."/>
            <person name="Galiba G."/>
            <person name="Kalapos B."/>
            <person name="Nelson D.R."/>
            <person name="Li P."/>
            <person name="You F.M."/>
            <person name="Luo M.C."/>
            <person name="Dvorak J."/>
        </authorList>
    </citation>
    <scope>NUCLEOTIDE SEQUENCE [LARGE SCALE GENOMIC DNA]</scope>
    <source>
        <strain evidence="2">cv. AL8/78</strain>
    </source>
</reference>
<accession>A0A453LQV8</accession>
<organism evidence="2 3">
    <name type="scientific">Aegilops tauschii subsp. strangulata</name>
    <name type="common">Goatgrass</name>
    <dbReference type="NCBI Taxonomy" id="200361"/>
    <lineage>
        <taxon>Eukaryota</taxon>
        <taxon>Viridiplantae</taxon>
        <taxon>Streptophyta</taxon>
        <taxon>Embryophyta</taxon>
        <taxon>Tracheophyta</taxon>
        <taxon>Spermatophyta</taxon>
        <taxon>Magnoliopsida</taxon>
        <taxon>Liliopsida</taxon>
        <taxon>Poales</taxon>
        <taxon>Poaceae</taxon>
        <taxon>BOP clade</taxon>
        <taxon>Pooideae</taxon>
        <taxon>Triticodae</taxon>
        <taxon>Triticeae</taxon>
        <taxon>Triticinae</taxon>
        <taxon>Aegilops</taxon>
    </lineage>
</organism>
<evidence type="ECO:0000313" key="2">
    <source>
        <dbReference type="EnsemblPlants" id="AET5Gv20880800.3"/>
    </source>
</evidence>
<evidence type="ECO:0000256" key="1">
    <source>
        <dbReference type="SAM" id="MobiDB-lite"/>
    </source>
</evidence>